<reference evidence="2 3" key="1">
    <citation type="submission" date="2019-02" db="EMBL/GenBank/DDBJ databases">
        <title>Deep-cultivation of Planctomycetes and their phenomic and genomic characterization uncovers novel biology.</title>
        <authorList>
            <person name="Wiegand S."/>
            <person name="Jogler M."/>
            <person name="Boedeker C."/>
            <person name="Pinto D."/>
            <person name="Vollmers J."/>
            <person name="Rivas-Marin E."/>
            <person name="Kohn T."/>
            <person name="Peeters S.H."/>
            <person name="Heuer A."/>
            <person name="Rast P."/>
            <person name="Oberbeckmann S."/>
            <person name="Bunk B."/>
            <person name="Jeske O."/>
            <person name="Meyerdierks A."/>
            <person name="Storesund J.E."/>
            <person name="Kallscheuer N."/>
            <person name="Luecker S."/>
            <person name="Lage O.M."/>
            <person name="Pohl T."/>
            <person name="Merkel B.J."/>
            <person name="Hornburger P."/>
            <person name="Mueller R.-W."/>
            <person name="Bruemmer F."/>
            <person name="Labrenz M."/>
            <person name="Spormann A.M."/>
            <person name="Op den Camp H."/>
            <person name="Overmann J."/>
            <person name="Amann R."/>
            <person name="Jetten M.S.M."/>
            <person name="Mascher T."/>
            <person name="Medema M.H."/>
            <person name="Devos D.P."/>
            <person name="Kaster A.-K."/>
            <person name="Ovreas L."/>
            <person name="Rohde M."/>
            <person name="Galperin M.Y."/>
            <person name="Jogler C."/>
        </authorList>
    </citation>
    <scope>NUCLEOTIDE SEQUENCE [LARGE SCALE GENOMIC DNA]</scope>
    <source>
        <strain evidence="2 3">HG15A2</strain>
    </source>
</reference>
<accession>A0A517MV79</accession>
<keyword evidence="1" id="KW-0472">Membrane</keyword>
<dbReference type="OrthoDB" id="289300at2"/>
<keyword evidence="3" id="KW-1185">Reference proteome</keyword>
<gene>
    <name evidence="2" type="ORF">HG15A2_20700</name>
</gene>
<dbReference type="RefSeq" id="WP_145060031.1">
    <property type="nucleotide sequence ID" value="NZ_CP036263.1"/>
</dbReference>
<sequence>MKNKIIAVLSVIILGFCAFGFGSKFIEFVRLVMADDDAAQEGIFAVAPLANYLLASAGFLCMLGWAATQGMFSDIEGPKETMLETEADLDSATDELQYCNSVMK</sequence>
<dbReference type="EMBL" id="CP036263">
    <property type="protein sequence ID" value="QDS98785.1"/>
    <property type="molecule type" value="Genomic_DNA"/>
</dbReference>
<evidence type="ECO:0000256" key="1">
    <source>
        <dbReference type="SAM" id="Phobius"/>
    </source>
</evidence>
<feature type="transmembrane region" description="Helical" evidence="1">
    <location>
        <begin position="44"/>
        <end position="66"/>
    </location>
</feature>
<name>A0A517MV79_9BACT</name>
<evidence type="ECO:0000313" key="3">
    <source>
        <dbReference type="Proteomes" id="UP000319852"/>
    </source>
</evidence>
<dbReference type="AlphaFoldDB" id="A0A517MV79"/>
<proteinExistence type="predicted"/>
<evidence type="ECO:0000313" key="2">
    <source>
        <dbReference type="EMBL" id="QDS98785.1"/>
    </source>
</evidence>
<keyword evidence="1" id="KW-1133">Transmembrane helix</keyword>
<dbReference type="KEGG" id="amob:HG15A2_20700"/>
<dbReference type="Proteomes" id="UP000319852">
    <property type="component" value="Chromosome"/>
</dbReference>
<organism evidence="2 3">
    <name type="scientific">Adhaeretor mobilis</name>
    <dbReference type="NCBI Taxonomy" id="1930276"/>
    <lineage>
        <taxon>Bacteria</taxon>
        <taxon>Pseudomonadati</taxon>
        <taxon>Planctomycetota</taxon>
        <taxon>Planctomycetia</taxon>
        <taxon>Pirellulales</taxon>
        <taxon>Lacipirellulaceae</taxon>
        <taxon>Adhaeretor</taxon>
    </lineage>
</organism>
<keyword evidence="1" id="KW-0812">Transmembrane</keyword>
<protein>
    <submittedName>
        <fullName evidence="2">Uncharacterized protein</fullName>
    </submittedName>
</protein>